<protein>
    <submittedName>
        <fullName evidence="2">Phage gp6-like head-tail connector protein</fullName>
    </submittedName>
</protein>
<comment type="caution">
    <text evidence="2">The sequence shown here is derived from an EMBL/GenBank/DDBJ whole genome shotgun (WGS) entry which is preliminary data.</text>
</comment>
<dbReference type="InterPro" id="IPR006450">
    <property type="entry name" value="Phage_HK97_gp6-like"/>
</dbReference>
<evidence type="ECO:0000256" key="1">
    <source>
        <dbReference type="SAM" id="MobiDB-lite"/>
    </source>
</evidence>
<dbReference type="RefSeq" id="WP_173433854.1">
    <property type="nucleotide sequence ID" value="NZ_CACZIV010000012.1"/>
</dbReference>
<evidence type="ECO:0000313" key="3">
    <source>
        <dbReference type="Proteomes" id="UP000761380"/>
    </source>
</evidence>
<accession>A0A927WHG7</accession>
<name>A0A927WHG7_SELRU</name>
<dbReference type="NCBIfam" id="TIGR01560">
    <property type="entry name" value="put_DNA_pack"/>
    <property type="match status" value="1"/>
</dbReference>
<dbReference type="InterPro" id="IPR021146">
    <property type="entry name" value="Phage_gp6-like_head-tail"/>
</dbReference>
<gene>
    <name evidence="2" type="ORF">E7201_02025</name>
</gene>
<organism evidence="2 3">
    <name type="scientific">Selenomonas ruminantium</name>
    <dbReference type="NCBI Taxonomy" id="971"/>
    <lineage>
        <taxon>Bacteria</taxon>
        <taxon>Bacillati</taxon>
        <taxon>Bacillota</taxon>
        <taxon>Negativicutes</taxon>
        <taxon>Selenomonadales</taxon>
        <taxon>Selenomonadaceae</taxon>
        <taxon>Selenomonas</taxon>
    </lineage>
</organism>
<feature type="compositionally biased region" description="Acidic residues" evidence="1">
    <location>
        <begin position="113"/>
        <end position="132"/>
    </location>
</feature>
<dbReference type="Proteomes" id="UP000761380">
    <property type="component" value="Unassembled WGS sequence"/>
</dbReference>
<reference evidence="2" key="1">
    <citation type="submission" date="2019-04" db="EMBL/GenBank/DDBJ databases">
        <title>Evolution of Biomass-Degrading Anaerobic Consortia Revealed by Metagenomics.</title>
        <authorList>
            <person name="Peng X."/>
        </authorList>
    </citation>
    <scope>NUCLEOTIDE SEQUENCE</scope>
    <source>
        <strain evidence="2">SIG240</strain>
    </source>
</reference>
<proteinExistence type="predicted"/>
<evidence type="ECO:0000313" key="2">
    <source>
        <dbReference type="EMBL" id="MBE6091946.1"/>
    </source>
</evidence>
<dbReference type="Pfam" id="PF05135">
    <property type="entry name" value="Phage_connect_1"/>
    <property type="match status" value="1"/>
</dbReference>
<sequence length="132" mass="14678">MAITLNEVKVYLRIDSDAEDALLERLMATAYAVVAGAVDNYRLIVQLKPDCEKLGDMTQLALIADLYENRNLEGETPQSYSRIVETMLHQLQYETDMTAEELQALIDAQQPDEPIEPGETESTEPEAGSDDG</sequence>
<dbReference type="CDD" id="cd08054">
    <property type="entry name" value="gp6"/>
    <property type="match status" value="1"/>
</dbReference>
<dbReference type="Gene3D" id="1.10.3230.30">
    <property type="entry name" value="Phage gp6-like head-tail connector protein"/>
    <property type="match status" value="1"/>
</dbReference>
<dbReference type="AlphaFoldDB" id="A0A927WHG7"/>
<dbReference type="EMBL" id="SVBY01000008">
    <property type="protein sequence ID" value="MBE6091946.1"/>
    <property type="molecule type" value="Genomic_DNA"/>
</dbReference>
<feature type="region of interest" description="Disordered" evidence="1">
    <location>
        <begin position="107"/>
        <end position="132"/>
    </location>
</feature>